<proteinExistence type="predicted"/>
<dbReference type="AlphaFoldDB" id="A0A2S2P519"/>
<name>A0A2S2P519_SCHGA</name>
<organism evidence="2">
    <name type="scientific">Schizaphis graminum</name>
    <name type="common">Green bug aphid</name>
    <dbReference type="NCBI Taxonomy" id="13262"/>
    <lineage>
        <taxon>Eukaryota</taxon>
        <taxon>Metazoa</taxon>
        <taxon>Ecdysozoa</taxon>
        <taxon>Arthropoda</taxon>
        <taxon>Hexapoda</taxon>
        <taxon>Insecta</taxon>
        <taxon>Pterygota</taxon>
        <taxon>Neoptera</taxon>
        <taxon>Paraneoptera</taxon>
        <taxon>Hemiptera</taxon>
        <taxon>Sternorrhyncha</taxon>
        <taxon>Aphidomorpha</taxon>
        <taxon>Aphidoidea</taxon>
        <taxon>Aphididae</taxon>
        <taxon>Aphidini</taxon>
        <taxon>Schizaphis</taxon>
    </lineage>
</organism>
<sequence length="292" mass="32910">MYIKHDDIPKLPGSLLISANESQFRIFFNDDKITCFTCKSTGHTSLTCKKSNLSDTKIPSSPQQTNVYEHNSTPENQKIDQIDFSQSTISSPMLITSDETPPTWDTFTEPPVLKRHAPPTTSSSAPTSPIHATPQESNLLDPRHQHKKIKTIDQTTTPNITPMNQASPVTQPEITNKPENCSRSNSRKRFSEELDTHLDPISQIFSEHNHTSLNFSQFKHIIEIIATLNQPLDTIHEYETTGNHILDLLEKIKPSLLTVKAKNNITRITNKLFKAMDNEASMEASEAESETY</sequence>
<feature type="compositionally biased region" description="Polar residues" evidence="1">
    <location>
        <begin position="93"/>
        <end position="106"/>
    </location>
</feature>
<evidence type="ECO:0008006" key="3">
    <source>
        <dbReference type="Google" id="ProtNLM"/>
    </source>
</evidence>
<dbReference type="EMBL" id="GGMR01011855">
    <property type="protein sequence ID" value="MBY24474.1"/>
    <property type="molecule type" value="Transcribed_RNA"/>
</dbReference>
<feature type="compositionally biased region" description="Low complexity" evidence="1">
    <location>
        <begin position="118"/>
        <end position="134"/>
    </location>
</feature>
<protein>
    <recommendedName>
        <fullName evidence="3">CCHC-type domain-containing protein</fullName>
    </recommendedName>
</protein>
<feature type="compositionally biased region" description="Polar residues" evidence="1">
    <location>
        <begin position="152"/>
        <end position="184"/>
    </location>
</feature>
<gene>
    <name evidence="2" type="ORF">g.151078</name>
</gene>
<evidence type="ECO:0000313" key="2">
    <source>
        <dbReference type="EMBL" id="MBY24474.1"/>
    </source>
</evidence>
<reference evidence="2" key="1">
    <citation type="submission" date="2018-04" db="EMBL/GenBank/DDBJ databases">
        <title>Transcriptome of Schizaphis graminum biotype I.</title>
        <authorList>
            <person name="Scully E.D."/>
            <person name="Geib S.M."/>
            <person name="Palmer N.A."/>
            <person name="Koch K."/>
            <person name="Bradshaw J."/>
            <person name="Heng-Moss T."/>
            <person name="Sarath G."/>
        </authorList>
    </citation>
    <scope>NUCLEOTIDE SEQUENCE</scope>
</reference>
<feature type="region of interest" description="Disordered" evidence="1">
    <location>
        <begin position="93"/>
        <end position="186"/>
    </location>
</feature>
<evidence type="ECO:0000256" key="1">
    <source>
        <dbReference type="SAM" id="MobiDB-lite"/>
    </source>
</evidence>
<accession>A0A2S2P519</accession>